<keyword evidence="1 2" id="KW-0833">Ubl conjugation pathway</keyword>
<dbReference type="EMBL" id="JAIWYP010000011">
    <property type="protein sequence ID" value="KAH3735535.1"/>
    <property type="molecule type" value="Genomic_DNA"/>
</dbReference>
<evidence type="ECO:0000256" key="1">
    <source>
        <dbReference type="ARBA" id="ARBA00022786"/>
    </source>
</evidence>
<reference evidence="4" key="1">
    <citation type="journal article" date="2019" name="bioRxiv">
        <title>The Genome of the Zebra Mussel, Dreissena polymorpha: A Resource for Invasive Species Research.</title>
        <authorList>
            <person name="McCartney M.A."/>
            <person name="Auch B."/>
            <person name="Kono T."/>
            <person name="Mallez S."/>
            <person name="Zhang Y."/>
            <person name="Obille A."/>
            <person name="Becker A."/>
            <person name="Abrahante J.E."/>
            <person name="Garbe J."/>
            <person name="Badalamenti J.P."/>
            <person name="Herman A."/>
            <person name="Mangelson H."/>
            <person name="Liachko I."/>
            <person name="Sullivan S."/>
            <person name="Sone E.D."/>
            <person name="Koren S."/>
            <person name="Silverstein K.A.T."/>
            <person name="Beckman K.B."/>
            <person name="Gohl D.M."/>
        </authorList>
    </citation>
    <scope>NUCLEOTIDE SEQUENCE</scope>
    <source>
        <strain evidence="4">Duluth1</strain>
        <tissue evidence="4">Whole animal</tissue>
    </source>
</reference>
<dbReference type="Proteomes" id="UP000828390">
    <property type="component" value="Unassembled WGS sequence"/>
</dbReference>
<evidence type="ECO:0000256" key="2">
    <source>
        <dbReference type="PROSITE-ProRule" id="PRU00104"/>
    </source>
</evidence>
<protein>
    <recommendedName>
        <fullName evidence="3">HECT domain-containing protein</fullName>
    </recommendedName>
</protein>
<gene>
    <name evidence="4" type="ORF">DPMN_042070</name>
</gene>
<sequence length="80" mass="8760">MIGLSTYIDLIYARGRRWIVSLGKVLRFATGSEEEPMMGFVLHPTIKFTVAGSFVPTASICANTLNLPRPSPAIPLPQDQ</sequence>
<evidence type="ECO:0000313" key="4">
    <source>
        <dbReference type="EMBL" id="KAH3735535.1"/>
    </source>
</evidence>
<dbReference type="AlphaFoldDB" id="A0A9D4HUF8"/>
<feature type="domain" description="HECT" evidence="3">
    <location>
        <begin position="24"/>
        <end position="68"/>
    </location>
</feature>
<comment type="caution">
    <text evidence="4">The sequence shown here is derived from an EMBL/GenBank/DDBJ whole genome shotgun (WGS) entry which is preliminary data.</text>
</comment>
<evidence type="ECO:0000259" key="3">
    <source>
        <dbReference type="PROSITE" id="PS50237"/>
    </source>
</evidence>
<feature type="active site" description="Glycyl thioester intermediate" evidence="2">
    <location>
        <position position="61"/>
    </location>
</feature>
<dbReference type="PROSITE" id="PS50237">
    <property type="entry name" value="HECT"/>
    <property type="match status" value="1"/>
</dbReference>
<organism evidence="4 5">
    <name type="scientific">Dreissena polymorpha</name>
    <name type="common">Zebra mussel</name>
    <name type="synonym">Mytilus polymorpha</name>
    <dbReference type="NCBI Taxonomy" id="45954"/>
    <lineage>
        <taxon>Eukaryota</taxon>
        <taxon>Metazoa</taxon>
        <taxon>Spiralia</taxon>
        <taxon>Lophotrochozoa</taxon>
        <taxon>Mollusca</taxon>
        <taxon>Bivalvia</taxon>
        <taxon>Autobranchia</taxon>
        <taxon>Heteroconchia</taxon>
        <taxon>Euheterodonta</taxon>
        <taxon>Imparidentia</taxon>
        <taxon>Neoheterodontei</taxon>
        <taxon>Myida</taxon>
        <taxon>Dreissenoidea</taxon>
        <taxon>Dreissenidae</taxon>
        <taxon>Dreissena</taxon>
    </lineage>
</organism>
<dbReference type="InterPro" id="IPR000569">
    <property type="entry name" value="HECT_dom"/>
</dbReference>
<dbReference type="GO" id="GO:0004842">
    <property type="term" value="F:ubiquitin-protein transferase activity"/>
    <property type="evidence" value="ECO:0007669"/>
    <property type="project" value="InterPro"/>
</dbReference>
<reference evidence="4" key="2">
    <citation type="submission" date="2020-11" db="EMBL/GenBank/DDBJ databases">
        <authorList>
            <person name="McCartney M.A."/>
            <person name="Auch B."/>
            <person name="Kono T."/>
            <person name="Mallez S."/>
            <person name="Becker A."/>
            <person name="Gohl D.M."/>
            <person name="Silverstein K.A.T."/>
            <person name="Koren S."/>
            <person name="Bechman K.B."/>
            <person name="Herman A."/>
            <person name="Abrahante J.E."/>
            <person name="Garbe J."/>
        </authorList>
    </citation>
    <scope>NUCLEOTIDE SEQUENCE</scope>
    <source>
        <strain evidence="4">Duluth1</strain>
        <tissue evidence="4">Whole animal</tissue>
    </source>
</reference>
<dbReference type="Gene3D" id="3.30.2410.10">
    <property type="entry name" value="Hect, E3 ligase catalytic domain"/>
    <property type="match status" value="1"/>
</dbReference>
<name>A0A9D4HUF8_DREPO</name>
<dbReference type="SUPFAM" id="SSF56204">
    <property type="entry name" value="Hect, E3 ligase catalytic domain"/>
    <property type="match status" value="1"/>
</dbReference>
<dbReference type="InterPro" id="IPR035983">
    <property type="entry name" value="Hect_E3_ubiquitin_ligase"/>
</dbReference>
<evidence type="ECO:0000313" key="5">
    <source>
        <dbReference type="Proteomes" id="UP000828390"/>
    </source>
</evidence>
<accession>A0A9D4HUF8</accession>
<keyword evidence="5" id="KW-1185">Reference proteome</keyword>
<proteinExistence type="predicted"/>